<dbReference type="AlphaFoldDB" id="A0A0A8WZM5"/>
<reference evidence="1 2" key="1">
    <citation type="submission" date="2013-06" db="EMBL/GenBank/DDBJ databases">
        <title>Whole genome shotgun sequence of Bacillus selenatarsenatis SF-1.</title>
        <authorList>
            <person name="Kuroda M."/>
            <person name="Sei K."/>
            <person name="Yamashita M."/>
            <person name="Ike M."/>
        </authorList>
    </citation>
    <scope>NUCLEOTIDE SEQUENCE [LARGE SCALE GENOMIC DNA]</scope>
    <source>
        <strain evidence="1 2">SF-1</strain>
    </source>
</reference>
<sequence>MFVEGKIISGEFDQSLNEFSLQRVKSFETQSIFKECQMEAVYNYLIKHERDSDGQIVTLYDQMLVRLTQSEINELISDLERVKSLYH</sequence>
<gene>
    <name evidence="1" type="ORF">SAMD00020551_1333</name>
</gene>
<organism evidence="1 2">
    <name type="scientific">Mesobacillus selenatarsenatis (strain DSM 18680 / JCM 14380 / FERM P-15431 / SF-1)</name>
    <dbReference type="NCBI Taxonomy" id="1321606"/>
    <lineage>
        <taxon>Bacteria</taxon>
        <taxon>Bacillati</taxon>
        <taxon>Bacillota</taxon>
        <taxon>Bacilli</taxon>
        <taxon>Bacillales</taxon>
        <taxon>Bacillaceae</taxon>
        <taxon>Mesobacillus</taxon>
    </lineage>
</organism>
<keyword evidence="2" id="KW-1185">Reference proteome</keyword>
<dbReference type="OrthoDB" id="2680434at2"/>
<dbReference type="STRING" id="1321606.SAMD00020551_1333"/>
<comment type="caution">
    <text evidence="1">The sequence shown here is derived from an EMBL/GenBank/DDBJ whole genome shotgun (WGS) entry which is preliminary data.</text>
</comment>
<dbReference type="EMBL" id="BASE01000028">
    <property type="protein sequence ID" value="GAM13195.1"/>
    <property type="molecule type" value="Genomic_DNA"/>
</dbReference>
<proteinExistence type="predicted"/>
<evidence type="ECO:0000313" key="2">
    <source>
        <dbReference type="Proteomes" id="UP000031014"/>
    </source>
</evidence>
<protein>
    <submittedName>
        <fullName evidence="1">Uncharacterized protein</fullName>
    </submittedName>
</protein>
<dbReference type="RefSeq" id="WP_041965063.1">
    <property type="nucleotide sequence ID" value="NZ_BASE01000028.1"/>
</dbReference>
<dbReference type="Proteomes" id="UP000031014">
    <property type="component" value="Unassembled WGS sequence"/>
</dbReference>
<accession>A0A0A8WZM5</accession>
<name>A0A0A8WZM5_MESS1</name>
<evidence type="ECO:0000313" key="1">
    <source>
        <dbReference type="EMBL" id="GAM13195.1"/>
    </source>
</evidence>